<dbReference type="EMBL" id="FNAV01000002">
    <property type="protein sequence ID" value="SDE24505.1"/>
    <property type="molecule type" value="Genomic_DNA"/>
</dbReference>
<gene>
    <name evidence="3" type="ORF">SAMN04488105_10276</name>
</gene>
<sequence>MILQRRLLPDMRILQTFELAARHGNFTRAGEELALTQSAVSRQIRDLEE</sequence>
<dbReference type="PRINTS" id="PR00039">
    <property type="entry name" value="HTHLYSR"/>
</dbReference>
<dbReference type="RefSeq" id="WP_242661609.1">
    <property type="nucleotide sequence ID" value="NZ_FNAV01000002.1"/>
</dbReference>
<keyword evidence="4" id="KW-1185">Reference proteome</keyword>
<reference evidence="4" key="1">
    <citation type="submission" date="2016-10" db="EMBL/GenBank/DDBJ databases">
        <authorList>
            <person name="Varghese N."/>
            <person name="Submissions S."/>
        </authorList>
    </citation>
    <scope>NUCLEOTIDE SEQUENCE [LARGE SCALE GENOMIC DNA]</scope>
    <source>
        <strain evidence="4">DSM 10146</strain>
    </source>
</reference>
<dbReference type="InterPro" id="IPR036390">
    <property type="entry name" value="WH_DNA-bd_sf"/>
</dbReference>
<comment type="similarity">
    <text evidence="1">Belongs to the LysR transcriptional regulatory family.</text>
</comment>
<dbReference type="InterPro" id="IPR000847">
    <property type="entry name" value="LysR_HTH_N"/>
</dbReference>
<evidence type="ECO:0000256" key="1">
    <source>
        <dbReference type="ARBA" id="ARBA00009437"/>
    </source>
</evidence>
<dbReference type="InterPro" id="IPR058163">
    <property type="entry name" value="LysR-type_TF_proteobact-type"/>
</dbReference>
<dbReference type="STRING" id="282683.SAMN04488105_10276"/>
<dbReference type="AlphaFoldDB" id="A0A1G7BE51"/>
<accession>A0A1G7BE51</accession>
<dbReference type="PANTHER" id="PTHR30537">
    <property type="entry name" value="HTH-TYPE TRANSCRIPTIONAL REGULATOR"/>
    <property type="match status" value="1"/>
</dbReference>
<dbReference type="PROSITE" id="PS50931">
    <property type="entry name" value="HTH_LYSR"/>
    <property type="match status" value="1"/>
</dbReference>
<dbReference type="Proteomes" id="UP000198994">
    <property type="component" value="Unassembled WGS sequence"/>
</dbReference>
<feature type="domain" description="HTH lysR-type" evidence="2">
    <location>
        <begin position="9"/>
        <end position="49"/>
    </location>
</feature>
<evidence type="ECO:0000313" key="4">
    <source>
        <dbReference type="Proteomes" id="UP000198994"/>
    </source>
</evidence>
<protein>
    <submittedName>
        <fullName evidence="3">Regulatory helix-turn-helix protein, lysR family</fullName>
    </submittedName>
</protein>
<dbReference type="PANTHER" id="PTHR30537:SF26">
    <property type="entry name" value="GLYCINE CLEAVAGE SYSTEM TRANSCRIPTIONAL ACTIVATOR"/>
    <property type="match status" value="1"/>
</dbReference>
<dbReference type="SUPFAM" id="SSF46785">
    <property type="entry name" value="Winged helix' DNA-binding domain"/>
    <property type="match status" value="1"/>
</dbReference>
<dbReference type="GO" id="GO:0003700">
    <property type="term" value="F:DNA-binding transcription factor activity"/>
    <property type="evidence" value="ECO:0007669"/>
    <property type="project" value="InterPro"/>
</dbReference>
<dbReference type="Gene3D" id="1.10.10.10">
    <property type="entry name" value="Winged helix-like DNA-binding domain superfamily/Winged helix DNA-binding domain"/>
    <property type="match status" value="1"/>
</dbReference>
<dbReference type="GO" id="GO:0043565">
    <property type="term" value="F:sequence-specific DNA binding"/>
    <property type="evidence" value="ECO:0007669"/>
    <property type="project" value="TreeGrafter"/>
</dbReference>
<organism evidence="3 4">
    <name type="scientific">Salipiger thiooxidans</name>
    <dbReference type="NCBI Taxonomy" id="282683"/>
    <lineage>
        <taxon>Bacteria</taxon>
        <taxon>Pseudomonadati</taxon>
        <taxon>Pseudomonadota</taxon>
        <taxon>Alphaproteobacteria</taxon>
        <taxon>Rhodobacterales</taxon>
        <taxon>Roseobacteraceae</taxon>
        <taxon>Salipiger</taxon>
    </lineage>
</organism>
<proteinExistence type="inferred from homology"/>
<name>A0A1G7BE51_9RHOB</name>
<dbReference type="Pfam" id="PF00126">
    <property type="entry name" value="HTH_1"/>
    <property type="match status" value="1"/>
</dbReference>
<dbReference type="GO" id="GO:0006351">
    <property type="term" value="P:DNA-templated transcription"/>
    <property type="evidence" value="ECO:0007669"/>
    <property type="project" value="TreeGrafter"/>
</dbReference>
<evidence type="ECO:0000313" key="3">
    <source>
        <dbReference type="EMBL" id="SDE24505.1"/>
    </source>
</evidence>
<evidence type="ECO:0000259" key="2">
    <source>
        <dbReference type="PROSITE" id="PS50931"/>
    </source>
</evidence>
<dbReference type="InterPro" id="IPR036388">
    <property type="entry name" value="WH-like_DNA-bd_sf"/>
</dbReference>